<proteinExistence type="predicted"/>
<accession>A0A9X3FHQ7</accession>
<dbReference type="SUPFAM" id="SSF55729">
    <property type="entry name" value="Acyl-CoA N-acyltransferases (Nat)"/>
    <property type="match status" value="1"/>
</dbReference>
<dbReference type="PANTHER" id="PTHR43792">
    <property type="entry name" value="GNAT FAMILY, PUTATIVE (AFU_ORTHOLOGUE AFUA_3G00765)-RELATED-RELATED"/>
    <property type="match status" value="1"/>
</dbReference>
<sequence length="180" mass="20850">MIVDGVRYHTFETERLFIRPCVLDDAEFIFKLLNCESWLKYIGNRNVKSVEEACNYIKTKMYPQLKRLGFGNYTVIRKSDNTKLGTCGLNDREGLEGIDIGFAFLPQYEGQGYAFESAQKLKTAGFDLFLLTEITGITRPDNLPSRKLLEKIGLHFDKCILLPNDQEKLMFYRLENNKKN</sequence>
<dbReference type="InterPro" id="IPR051531">
    <property type="entry name" value="N-acetyltransferase"/>
</dbReference>
<dbReference type="PROSITE" id="PS51186">
    <property type="entry name" value="GNAT"/>
    <property type="match status" value="1"/>
</dbReference>
<evidence type="ECO:0000313" key="2">
    <source>
        <dbReference type="EMBL" id="MCY1722888.1"/>
    </source>
</evidence>
<dbReference type="EMBL" id="JAPOHD010000064">
    <property type="protein sequence ID" value="MCY1722888.1"/>
    <property type="molecule type" value="Genomic_DNA"/>
</dbReference>
<evidence type="ECO:0000313" key="3">
    <source>
        <dbReference type="Proteomes" id="UP001145087"/>
    </source>
</evidence>
<dbReference type="PANTHER" id="PTHR43792:SF1">
    <property type="entry name" value="N-ACETYLTRANSFERASE DOMAIN-CONTAINING PROTEIN"/>
    <property type="match status" value="1"/>
</dbReference>
<protein>
    <submittedName>
        <fullName evidence="2">GNAT family N-acetyltransferase</fullName>
    </submittedName>
</protein>
<dbReference type="InterPro" id="IPR016181">
    <property type="entry name" value="Acyl_CoA_acyltransferase"/>
</dbReference>
<gene>
    <name evidence="2" type="ORF">OU798_21245</name>
</gene>
<evidence type="ECO:0000259" key="1">
    <source>
        <dbReference type="PROSITE" id="PS51186"/>
    </source>
</evidence>
<dbReference type="Proteomes" id="UP001145087">
    <property type="component" value="Unassembled WGS sequence"/>
</dbReference>
<dbReference type="Gene3D" id="3.40.630.30">
    <property type="match status" value="1"/>
</dbReference>
<keyword evidence="3" id="KW-1185">Reference proteome</keyword>
<dbReference type="RefSeq" id="WP_343335212.1">
    <property type="nucleotide sequence ID" value="NZ_JAPOHD010000064.1"/>
</dbReference>
<organism evidence="2 3">
    <name type="scientific">Draconibacterium aestuarii</name>
    <dbReference type="NCBI Taxonomy" id="2998507"/>
    <lineage>
        <taxon>Bacteria</taxon>
        <taxon>Pseudomonadati</taxon>
        <taxon>Bacteroidota</taxon>
        <taxon>Bacteroidia</taxon>
        <taxon>Marinilabiliales</taxon>
        <taxon>Prolixibacteraceae</taxon>
        <taxon>Draconibacterium</taxon>
    </lineage>
</organism>
<dbReference type="AlphaFoldDB" id="A0A9X3FHQ7"/>
<name>A0A9X3FHQ7_9BACT</name>
<dbReference type="InterPro" id="IPR000182">
    <property type="entry name" value="GNAT_dom"/>
</dbReference>
<feature type="domain" description="N-acetyltransferase" evidence="1">
    <location>
        <begin position="16"/>
        <end position="175"/>
    </location>
</feature>
<dbReference type="Pfam" id="PF13302">
    <property type="entry name" value="Acetyltransf_3"/>
    <property type="match status" value="1"/>
</dbReference>
<comment type="caution">
    <text evidence="2">The sequence shown here is derived from an EMBL/GenBank/DDBJ whole genome shotgun (WGS) entry which is preliminary data.</text>
</comment>
<dbReference type="GO" id="GO:0016747">
    <property type="term" value="F:acyltransferase activity, transferring groups other than amino-acyl groups"/>
    <property type="evidence" value="ECO:0007669"/>
    <property type="project" value="InterPro"/>
</dbReference>
<reference evidence="2" key="1">
    <citation type="submission" date="2022-11" db="EMBL/GenBank/DDBJ databases">
        <title>Marilongibacter aestuarii gen. nov., sp. nov., isolated from tidal flat sediment.</title>
        <authorList>
            <person name="Jiayan W."/>
        </authorList>
    </citation>
    <scope>NUCLEOTIDE SEQUENCE</scope>
    <source>
        <strain evidence="2">Z1-6</strain>
    </source>
</reference>